<dbReference type="Proteomes" id="UP000008192">
    <property type="component" value="Chromosome"/>
</dbReference>
<proteinExistence type="predicted"/>
<sequence length="52" mass="5877">MYLVRSTRTQVRTECGIIHVFLSSGRQNIVRSVSSAKNGQNAARRMPDTRRA</sequence>
<dbReference type="KEGG" id="tpg:TPEGAU_0328a"/>
<protein>
    <submittedName>
        <fullName evidence="1">Uncharacterized protein</fullName>
    </submittedName>
</protein>
<evidence type="ECO:0000313" key="2">
    <source>
        <dbReference type="Proteomes" id="UP000008192"/>
    </source>
</evidence>
<name>A0AAU8PGG3_TREPG</name>
<organism evidence="1 2">
    <name type="scientific">Treponema pallidum subsp. pertenue (strain Gauthier)</name>
    <dbReference type="NCBI Taxonomy" id="491080"/>
    <lineage>
        <taxon>Bacteria</taxon>
        <taxon>Pseudomonadati</taxon>
        <taxon>Spirochaetota</taxon>
        <taxon>Spirochaetia</taxon>
        <taxon>Spirochaetales</taxon>
        <taxon>Treponemataceae</taxon>
        <taxon>Treponema</taxon>
    </lineage>
</organism>
<gene>
    <name evidence="1" type="ordered locus">TPEGAU_0328a</name>
</gene>
<dbReference type="AlphaFoldDB" id="A0AAU8PGG3"/>
<dbReference type="EMBL" id="CP002376">
    <property type="protein sequence ID" value="AEZ59581.1"/>
    <property type="molecule type" value="Genomic_DNA"/>
</dbReference>
<evidence type="ECO:0000313" key="1">
    <source>
        <dbReference type="EMBL" id="AEZ59581.1"/>
    </source>
</evidence>
<reference evidence="2" key="1">
    <citation type="journal article" date="2012" name="PLoS Negl. Trop. Dis.">
        <title>Whole genome sequences of three Treponema pallidum ssp. pertenue strains: yaws and syphilis treponemes differ in less than 0.2% of the genome sequence.</title>
        <authorList>
            <person name="Cejkova D."/>
            <person name="Zobanikova M."/>
            <person name="Chen L."/>
            <person name="Pospisilova P."/>
            <person name="Strouhal M."/>
            <person name="Qin X."/>
            <person name="Mikalova L."/>
            <person name="Norris S.J."/>
            <person name="Muzny D.M."/>
            <person name="Gibbs R.A."/>
            <person name="Fulton L.L."/>
            <person name="Sodergren E."/>
            <person name="Weinstock G.M."/>
            <person name="Smajs D."/>
        </authorList>
    </citation>
    <scope>NUCLEOTIDE SEQUENCE [LARGE SCALE GENOMIC DNA]</scope>
    <source>
        <strain evidence="2">Gauthier</strain>
    </source>
</reference>
<accession>A0AAU8PGG3</accession>